<dbReference type="EMBL" id="QRUY01000026">
    <property type="protein sequence ID" value="RGS05783.1"/>
    <property type="molecule type" value="Genomic_DNA"/>
</dbReference>
<dbReference type="Proteomes" id="UP000285750">
    <property type="component" value="Unassembled WGS sequence"/>
</dbReference>
<gene>
    <name evidence="2" type="ORF">DWY14_11530</name>
</gene>
<dbReference type="AlphaFoldDB" id="A0A412H427"/>
<protein>
    <submittedName>
        <fullName evidence="2">SMI1/KNR4 family protein</fullName>
    </submittedName>
</protein>
<evidence type="ECO:0000313" key="3">
    <source>
        <dbReference type="Proteomes" id="UP000285750"/>
    </source>
</evidence>
<evidence type="ECO:0000259" key="1">
    <source>
        <dbReference type="Pfam" id="PF09346"/>
    </source>
</evidence>
<name>A0A412H427_9BACT</name>
<reference evidence="2 3" key="1">
    <citation type="submission" date="2018-08" db="EMBL/GenBank/DDBJ databases">
        <title>A genome reference for cultivated species of the human gut microbiota.</title>
        <authorList>
            <person name="Zou Y."/>
            <person name="Xue W."/>
            <person name="Luo G."/>
        </authorList>
    </citation>
    <scope>NUCLEOTIDE SEQUENCE [LARGE SCALE GENOMIC DNA]</scope>
    <source>
        <strain evidence="2 3">AF24-16AC</strain>
    </source>
</reference>
<dbReference type="Pfam" id="PF09346">
    <property type="entry name" value="SMI1_KNR4"/>
    <property type="match status" value="1"/>
</dbReference>
<feature type="domain" description="Knr4/Smi1-like" evidence="1">
    <location>
        <begin position="48"/>
        <end position="167"/>
    </location>
</feature>
<comment type="caution">
    <text evidence="2">The sequence shown here is derived from an EMBL/GenBank/DDBJ whole genome shotgun (WGS) entry which is preliminary data.</text>
</comment>
<proteinExistence type="predicted"/>
<organism evidence="2 3">
    <name type="scientific">Phocaeicola plebeius</name>
    <dbReference type="NCBI Taxonomy" id="310297"/>
    <lineage>
        <taxon>Bacteria</taxon>
        <taxon>Pseudomonadati</taxon>
        <taxon>Bacteroidota</taxon>
        <taxon>Bacteroidia</taxon>
        <taxon>Bacteroidales</taxon>
        <taxon>Bacteroidaceae</taxon>
        <taxon>Phocaeicola</taxon>
    </lineage>
</organism>
<dbReference type="InterPro" id="IPR018958">
    <property type="entry name" value="Knr4/Smi1-like_dom"/>
</dbReference>
<dbReference type="SUPFAM" id="SSF160631">
    <property type="entry name" value="SMI1/KNR4-like"/>
    <property type="match status" value="1"/>
</dbReference>
<sequence length="195" mass="22610">MDKVIFDKLMMRYRHLGTRKIETTGAFLIGNASHIASEAWLNSVYLCLSEQETAELETLLDTTIPPEYRYFLQNISNGMNVLVDELCLFGKRKNYIRTSMDATRQPFNLRDALEEKPRNATSDMFFIGGYSWDGSKLYIDKRNNSVHYCKRYDSTSLKSWDSLAEMIISEVKRLYSLFDLDGKQIDENKSTIPVI</sequence>
<evidence type="ECO:0000313" key="2">
    <source>
        <dbReference type="EMBL" id="RGS05783.1"/>
    </source>
</evidence>
<accession>A0A412H427</accession>
<dbReference type="Gene3D" id="3.40.1580.10">
    <property type="entry name" value="SMI1/KNR4-like"/>
    <property type="match status" value="1"/>
</dbReference>
<dbReference type="InterPro" id="IPR037883">
    <property type="entry name" value="Knr4/Smi1-like_sf"/>
</dbReference>